<comment type="subcellular location">
    <subcellularLocation>
        <location evidence="1">Cell membrane</location>
        <topology evidence="1">Multi-pass membrane protein</topology>
    </subcellularLocation>
</comment>
<reference evidence="8" key="1">
    <citation type="submission" date="2017-01" db="EMBL/GenBank/DDBJ databases">
        <authorList>
            <person name="Varghese N."/>
            <person name="Submissions S."/>
        </authorList>
    </citation>
    <scope>NUCLEOTIDE SEQUENCE [LARGE SCALE GENOMIC DNA]</scope>
    <source>
        <strain evidence="8">DSM 16176</strain>
    </source>
</reference>
<feature type="transmembrane region" description="Helical" evidence="6">
    <location>
        <begin position="483"/>
        <end position="503"/>
    </location>
</feature>
<accession>A0A1N7P917</accession>
<dbReference type="PANTHER" id="PTHR30250">
    <property type="entry name" value="PST FAMILY PREDICTED COLANIC ACID TRANSPORTER"/>
    <property type="match status" value="1"/>
</dbReference>
<dbReference type="PANTHER" id="PTHR30250:SF24">
    <property type="entry name" value="STAGE V SPORULATION PROTEIN B"/>
    <property type="match status" value="1"/>
</dbReference>
<dbReference type="AlphaFoldDB" id="A0A1N7P917"/>
<feature type="transmembrane region" description="Helical" evidence="6">
    <location>
        <begin position="155"/>
        <end position="176"/>
    </location>
</feature>
<evidence type="ECO:0000313" key="8">
    <source>
        <dbReference type="Proteomes" id="UP000186156"/>
    </source>
</evidence>
<dbReference type="InterPro" id="IPR024923">
    <property type="entry name" value="PG_synth_SpoVB"/>
</dbReference>
<feature type="transmembrane region" description="Helical" evidence="6">
    <location>
        <begin position="121"/>
        <end position="143"/>
    </location>
</feature>
<sequence length="529" mass="56592">MSRQTFLQGALILMIAGIVTRIMGFIYRIVLTRLIGAEAMGLFQIVFPILGLALTLVTMGFPLAIAKLVAEAVAKRDADRIRRVMRISSACVLSAAALCMGLMYAFRHVVAQYWLTDPRAYPTYLAMIPVVGVIAVASLYRGYFQGIQDMSPTAWASILEQSVRIVSIWGLAAYFVRFSLAYAAMAAMIGMVLGELSGLLFLVWQQRRRARMAQIVPEPAYVRTSEPMRATVRAITQLSLPVTASRLIWSLMSAAEPILVLRALAAAGVPLKEATALYGAYSGMAIPLLVFPTVVTSSLATNLVPAVAEAQASGNVERIRHRLSQSITVTAMVSFPASIVFTFFAAPLTRAIYGDAGVGPMLAIMAPFVFLLCLQAPLTGILQGLNRAGTAMVNSIVGGLVRLGVILALATRPSLGILGVSIATALSFTLTAVLHLVAVVREVGFQMRTTSIVRIGIASAAMLAYMLAITFRKGPALPGSALLLAIVGGLLLYFALLCSLRVLTSRAIERVPKVGPWLAAVVRHLPFAI</sequence>
<dbReference type="NCBIfam" id="TIGR02900">
    <property type="entry name" value="spore_V_B"/>
    <property type="match status" value="1"/>
</dbReference>
<dbReference type="EMBL" id="FTOO01000012">
    <property type="protein sequence ID" value="SIT07094.1"/>
    <property type="molecule type" value="Genomic_DNA"/>
</dbReference>
<evidence type="ECO:0000256" key="6">
    <source>
        <dbReference type="SAM" id="Phobius"/>
    </source>
</evidence>
<dbReference type="InterPro" id="IPR002797">
    <property type="entry name" value="Polysacc_synth"/>
</dbReference>
<dbReference type="InterPro" id="IPR014249">
    <property type="entry name" value="Spore_V_B"/>
</dbReference>
<feature type="transmembrane region" description="Helical" evidence="6">
    <location>
        <begin position="87"/>
        <end position="106"/>
    </location>
</feature>
<feature type="transmembrane region" description="Helical" evidence="6">
    <location>
        <begin position="327"/>
        <end position="346"/>
    </location>
</feature>
<keyword evidence="5 6" id="KW-0472">Membrane</keyword>
<feature type="transmembrane region" description="Helical" evidence="6">
    <location>
        <begin position="452"/>
        <end position="471"/>
    </location>
</feature>
<dbReference type="InterPro" id="IPR050833">
    <property type="entry name" value="Poly_Biosynth_Transport"/>
</dbReference>
<evidence type="ECO:0000256" key="5">
    <source>
        <dbReference type="ARBA" id="ARBA00023136"/>
    </source>
</evidence>
<dbReference type="Pfam" id="PF01943">
    <property type="entry name" value="Polysacc_synt"/>
    <property type="match status" value="1"/>
</dbReference>
<evidence type="ECO:0000256" key="2">
    <source>
        <dbReference type="ARBA" id="ARBA00022475"/>
    </source>
</evidence>
<feature type="transmembrane region" description="Helical" evidence="6">
    <location>
        <begin position="391"/>
        <end position="410"/>
    </location>
</feature>
<evidence type="ECO:0000256" key="3">
    <source>
        <dbReference type="ARBA" id="ARBA00022692"/>
    </source>
</evidence>
<dbReference type="GO" id="GO:0005886">
    <property type="term" value="C:plasma membrane"/>
    <property type="evidence" value="ECO:0007669"/>
    <property type="project" value="UniProtKB-SubCell"/>
</dbReference>
<keyword evidence="4 6" id="KW-1133">Transmembrane helix</keyword>
<feature type="transmembrane region" description="Helical" evidence="6">
    <location>
        <begin position="182"/>
        <end position="204"/>
    </location>
</feature>
<dbReference type="RefSeq" id="WP_076348634.1">
    <property type="nucleotide sequence ID" value="NZ_FTOO01000012.1"/>
</dbReference>
<proteinExistence type="predicted"/>
<feature type="transmembrane region" description="Helical" evidence="6">
    <location>
        <begin position="7"/>
        <end position="30"/>
    </location>
</feature>
<protein>
    <submittedName>
        <fullName evidence="7">Stage V sporulation protein B</fullName>
    </submittedName>
</protein>
<name>A0A1N7P917_9BACL</name>
<dbReference type="PIRSF" id="PIRSF038958">
    <property type="entry name" value="PG_synth_SpoVB"/>
    <property type="match status" value="1"/>
</dbReference>
<feature type="transmembrane region" description="Helical" evidence="6">
    <location>
        <begin position="416"/>
        <end position="440"/>
    </location>
</feature>
<organism evidence="7 8">
    <name type="scientific">Alicyclobacillus vulcanalis</name>
    <dbReference type="NCBI Taxonomy" id="252246"/>
    <lineage>
        <taxon>Bacteria</taxon>
        <taxon>Bacillati</taxon>
        <taxon>Bacillota</taxon>
        <taxon>Bacilli</taxon>
        <taxon>Bacillales</taxon>
        <taxon>Alicyclobacillaceae</taxon>
        <taxon>Alicyclobacillus</taxon>
    </lineage>
</organism>
<dbReference type="OrthoDB" id="9775950at2"/>
<dbReference type="STRING" id="252246.SAMN05421799_11221"/>
<dbReference type="CDD" id="cd13124">
    <property type="entry name" value="MATE_SpoVB_like"/>
    <property type="match status" value="1"/>
</dbReference>
<keyword evidence="3 6" id="KW-0812">Transmembrane</keyword>
<evidence type="ECO:0000313" key="7">
    <source>
        <dbReference type="EMBL" id="SIT07094.1"/>
    </source>
</evidence>
<feature type="transmembrane region" description="Helical" evidence="6">
    <location>
        <begin position="358"/>
        <end position="379"/>
    </location>
</feature>
<gene>
    <name evidence="7" type="ORF">SAMN05421799_11221</name>
</gene>
<keyword evidence="8" id="KW-1185">Reference proteome</keyword>
<feature type="transmembrane region" description="Helical" evidence="6">
    <location>
        <begin position="42"/>
        <end position="66"/>
    </location>
</feature>
<keyword evidence="2" id="KW-1003">Cell membrane</keyword>
<dbReference type="Proteomes" id="UP000186156">
    <property type="component" value="Unassembled WGS sequence"/>
</dbReference>
<evidence type="ECO:0000256" key="1">
    <source>
        <dbReference type="ARBA" id="ARBA00004651"/>
    </source>
</evidence>
<evidence type="ECO:0000256" key="4">
    <source>
        <dbReference type="ARBA" id="ARBA00022989"/>
    </source>
</evidence>